<gene>
    <name evidence="3" type="ORF">JYU14_01515</name>
</gene>
<feature type="transmembrane region" description="Helical" evidence="2">
    <location>
        <begin position="78"/>
        <end position="95"/>
    </location>
</feature>
<feature type="compositionally biased region" description="Basic and acidic residues" evidence="1">
    <location>
        <begin position="237"/>
        <end position="258"/>
    </location>
</feature>
<name>A0ABS3ARI9_9BACT</name>
<keyword evidence="2" id="KW-1133">Transmembrane helix</keyword>
<dbReference type="Proteomes" id="UP000722121">
    <property type="component" value="Unassembled WGS sequence"/>
</dbReference>
<keyword evidence="2" id="KW-0472">Membrane</keyword>
<feature type="compositionally biased region" description="Polar residues" evidence="1">
    <location>
        <begin position="227"/>
        <end position="236"/>
    </location>
</feature>
<accession>A0ABS3ARI9</accession>
<organism evidence="3 4">
    <name type="scientific">Simkania negevensis</name>
    <dbReference type="NCBI Taxonomy" id="83561"/>
    <lineage>
        <taxon>Bacteria</taxon>
        <taxon>Pseudomonadati</taxon>
        <taxon>Chlamydiota</taxon>
        <taxon>Chlamydiia</taxon>
        <taxon>Parachlamydiales</taxon>
        <taxon>Simkaniaceae</taxon>
        <taxon>Simkania</taxon>
    </lineage>
</organism>
<evidence type="ECO:0000313" key="3">
    <source>
        <dbReference type="EMBL" id="MBN4066744.1"/>
    </source>
</evidence>
<keyword evidence="2" id="KW-0812">Transmembrane</keyword>
<dbReference type="EMBL" id="JAFITR010000020">
    <property type="protein sequence ID" value="MBN4066744.1"/>
    <property type="molecule type" value="Genomic_DNA"/>
</dbReference>
<feature type="transmembrane region" description="Helical" evidence="2">
    <location>
        <begin position="54"/>
        <end position="72"/>
    </location>
</feature>
<proteinExistence type="predicted"/>
<evidence type="ECO:0000256" key="1">
    <source>
        <dbReference type="SAM" id="MobiDB-lite"/>
    </source>
</evidence>
<protein>
    <submittedName>
        <fullName evidence="3">Uncharacterized protein</fullName>
    </submittedName>
</protein>
<keyword evidence="4" id="KW-1185">Reference proteome</keyword>
<sequence length="340" mass="39445">MNDIVPISYLSHMHDYTVTVDAKDDDRPATLGKKIATYTGWSLTPTQKERLQKITYAAISALVMIASVFALLAYHHPLIILAAGAGIIFGAYFLYQNVYQAYKPWDIDSESTRKKIHHRFSQLDNDLIKCIGEARKLPTINRNDITHITFSDIVDYDLFQRMGPDNDERKDLYARARRLHDIHQKVEGEHAEMVSRVEEQYNENIAASVKKRDDSLDPLIRAEQTLLTKRGQNQRDAQSRERTREHRERNRISEGKQRDGFDTAHDIWDTLSVASSTWDTMTIEQKLSEIKSKQQAFHEVFEREIIPAQHTRDNEREAAELEFARVKEHIQDLWKKAISA</sequence>
<feature type="region of interest" description="Disordered" evidence="1">
    <location>
        <begin position="227"/>
        <end position="258"/>
    </location>
</feature>
<comment type="caution">
    <text evidence="3">The sequence shown here is derived from an EMBL/GenBank/DDBJ whole genome shotgun (WGS) entry which is preliminary data.</text>
</comment>
<evidence type="ECO:0000256" key="2">
    <source>
        <dbReference type="SAM" id="Phobius"/>
    </source>
</evidence>
<evidence type="ECO:0000313" key="4">
    <source>
        <dbReference type="Proteomes" id="UP000722121"/>
    </source>
</evidence>
<reference evidence="3 4" key="1">
    <citation type="submission" date="2021-02" db="EMBL/GenBank/DDBJ databases">
        <title>Activity-based single-cell genomes from oceanic crustal fluid captures similar information to metagenomic and metatranscriptomic surveys with orders of magnitude less sampling.</title>
        <authorList>
            <person name="D'Angelo T.S."/>
            <person name="Orcutt B.N."/>
        </authorList>
    </citation>
    <scope>NUCLEOTIDE SEQUENCE [LARGE SCALE GENOMIC DNA]</scope>
    <source>
        <strain evidence="3">AH-315-G07</strain>
    </source>
</reference>